<dbReference type="InterPro" id="IPR011701">
    <property type="entry name" value="MFS"/>
</dbReference>
<feature type="transmembrane region" description="Helical" evidence="4">
    <location>
        <begin position="110"/>
        <end position="128"/>
    </location>
</feature>
<evidence type="ECO:0000313" key="7">
    <source>
        <dbReference type="Proteomes" id="UP001233271"/>
    </source>
</evidence>
<dbReference type="InterPro" id="IPR050327">
    <property type="entry name" value="Proton-linked_MCT"/>
</dbReference>
<feature type="domain" description="Major facilitator superfamily (MFS) profile" evidence="5">
    <location>
        <begin position="68"/>
        <end position="457"/>
    </location>
</feature>
<keyword evidence="4" id="KW-1133">Transmembrane helix</keyword>
<feature type="transmembrane region" description="Helical" evidence="4">
    <location>
        <begin position="365"/>
        <end position="386"/>
    </location>
</feature>
<evidence type="ECO:0000256" key="1">
    <source>
        <dbReference type="ARBA" id="ARBA00004141"/>
    </source>
</evidence>
<feature type="transmembrane region" description="Helical" evidence="4">
    <location>
        <begin position="198"/>
        <end position="216"/>
    </location>
</feature>
<dbReference type="Pfam" id="PF07690">
    <property type="entry name" value="MFS_1"/>
    <property type="match status" value="1"/>
</dbReference>
<feature type="transmembrane region" description="Helical" evidence="4">
    <location>
        <begin position="169"/>
        <end position="191"/>
    </location>
</feature>
<accession>A0AA48KX44</accession>
<evidence type="ECO:0000256" key="4">
    <source>
        <dbReference type="SAM" id="Phobius"/>
    </source>
</evidence>
<feature type="transmembrane region" description="Helical" evidence="4">
    <location>
        <begin position="270"/>
        <end position="290"/>
    </location>
</feature>
<name>A0AA48KX44_9TREE</name>
<dbReference type="GO" id="GO:0022857">
    <property type="term" value="F:transmembrane transporter activity"/>
    <property type="evidence" value="ECO:0007669"/>
    <property type="project" value="InterPro"/>
</dbReference>
<evidence type="ECO:0000313" key="6">
    <source>
        <dbReference type="EMBL" id="BEI87874.1"/>
    </source>
</evidence>
<sequence length="494" mass="52665">MPSAPPSPIASTPTRVDDYYSADEQPYVDKDGVTRFPTPEPAVPASALPPNVAPGMLDIGPPPDGGRDAWLVVLGCFLHLFCIFGFITSYGQLVPYYITHQLEGYSRSTVLWGGTVQTLMVFGVSVFMGRYFDVHGARTLIISGTVLATIALIGLAFSKEFYQIFLSNAAFGLAGGIVYSPATAVAGHWFLKRRAEAVGFIVAGSGLGGVMYPIMLKEMLEKLSFRDTILIIMGFNLVLMLPACFWMKARLPPRAPPPLSALKKPWRESRYVFLCLGTACYAMNIMSPYFNAGILAQGNKTSPEIVAYAVAILQAGSFVGRIAAGRLADRYGVWLVFGAIPFATSVTLFAFWVGPVGTAPTIIGLVLYGAFSGGWFTLAAAATAAISPMEEIGSRIGMMWNGIALPMLIGPVVTGRLIEIGDNTFKYAGIWVGCTMFLAGLLSIGPLAVGFLQRRGGKDMQGDHVEAVSTTDAETAPESKTPGASSCGKKQGQS</sequence>
<feature type="transmembrane region" description="Helical" evidence="4">
    <location>
        <begin position="140"/>
        <end position="157"/>
    </location>
</feature>
<organism evidence="6 7">
    <name type="scientific">Cutaneotrichosporon cavernicola</name>
    <dbReference type="NCBI Taxonomy" id="279322"/>
    <lineage>
        <taxon>Eukaryota</taxon>
        <taxon>Fungi</taxon>
        <taxon>Dikarya</taxon>
        <taxon>Basidiomycota</taxon>
        <taxon>Agaricomycotina</taxon>
        <taxon>Tremellomycetes</taxon>
        <taxon>Trichosporonales</taxon>
        <taxon>Trichosporonaceae</taxon>
        <taxon>Cutaneotrichosporon</taxon>
    </lineage>
</organism>
<dbReference type="Gene3D" id="1.20.1250.20">
    <property type="entry name" value="MFS general substrate transporter like domains"/>
    <property type="match status" value="1"/>
</dbReference>
<dbReference type="InterPro" id="IPR020846">
    <property type="entry name" value="MFS_dom"/>
</dbReference>
<proteinExistence type="inferred from homology"/>
<dbReference type="GO" id="GO:0016020">
    <property type="term" value="C:membrane"/>
    <property type="evidence" value="ECO:0007669"/>
    <property type="project" value="UniProtKB-SubCell"/>
</dbReference>
<dbReference type="GeneID" id="85491745"/>
<feature type="region of interest" description="Disordered" evidence="3">
    <location>
        <begin position="462"/>
        <end position="494"/>
    </location>
</feature>
<dbReference type="InterPro" id="IPR036259">
    <property type="entry name" value="MFS_trans_sf"/>
</dbReference>
<dbReference type="PROSITE" id="PS50850">
    <property type="entry name" value="MFS"/>
    <property type="match status" value="1"/>
</dbReference>
<dbReference type="PANTHER" id="PTHR11360:SF177">
    <property type="entry name" value="RIBOFLAVIN TRANSPORTER MCH5"/>
    <property type="match status" value="1"/>
</dbReference>
<feature type="transmembrane region" description="Helical" evidence="4">
    <location>
        <begin position="305"/>
        <end position="324"/>
    </location>
</feature>
<dbReference type="Proteomes" id="UP001233271">
    <property type="component" value="Chromosome 1"/>
</dbReference>
<dbReference type="EMBL" id="AP028212">
    <property type="protein sequence ID" value="BEI87874.1"/>
    <property type="molecule type" value="Genomic_DNA"/>
</dbReference>
<feature type="transmembrane region" description="Helical" evidence="4">
    <location>
        <begin position="398"/>
        <end position="418"/>
    </location>
</feature>
<dbReference type="KEGG" id="ccac:CcaHIS019_0105920"/>
<evidence type="ECO:0000256" key="2">
    <source>
        <dbReference type="ARBA" id="ARBA00006727"/>
    </source>
</evidence>
<reference evidence="6" key="1">
    <citation type="journal article" date="2023" name="BMC Genomics">
        <title>Chromosome-level genome assemblies of Cutaneotrichosporon spp. (Trichosporonales, Basidiomycota) reveal imbalanced evolution between nucleotide sequences and chromosome synteny.</title>
        <authorList>
            <person name="Kobayashi Y."/>
            <person name="Kayamori A."/>
            <person name="Aoki K."/>
            <person name="Shiwa Y."/>
            <person name="Matsutani M."/>
            <person name="Fujita N."/>
            <person name="Sugita T."/>
            <person name="Iwasaki W."/>
            <person name="Tanaka N."/>
            <person name="Takashima M."/>
        </authorList>
    </citation>
    <scope>NUCLEOTIDE SEQUENCE</scope>
    <source>
        <strain evidence="6">HIS019</strain>
    </source>
</reference>
<keyword evidence="4" id="KW-0812">Transmembrane</keyword>
<keyword evidence="7" id="KW-1185">Reference proteome</keyword>
<comment type="similarity">
    <text evidence="2">Belongs to the major facilitator superfamily. Monocarboxylate porter (TC 2.A.1.13) family.</text>
</comment>
<keyword evidence="4" id="KW-0472">Membrane</keyword>
<feature type="transmembrane region" description="Helical" evidence="4">
    <location>
        <begin position="331"/>
        <end position="353"/>
    </location>
</feature>
<gene>
    <name evidence="6" type="ORF">CcaverHIS019_0105920</name>
</gene>
<dbReference type="RefSeq" id="XP_060453140.1">
    <property type="nucleotide sequence ID" value="XM_060602033.1"/>
</dbReference>
<evidence type="ECO:0000259" key="5">
    <source>
        <dbReference type="PROSITE" id="PS50850"/>
    </source>
</evidence>
<feature type="transmembrane region" description="Helical" evidence="4">
    <location>
        <begin position="228"/>
        <end position="249"/>
    </location>
</feature>
<feature type="transmembrane region" description="Helical" evidence="4">
    <location>
        <begin position="69"/>
        <end position="90"/>
    </location>
</feature>
<protein>
    <recommendedName>
        <fullName evidence="5">Major facilitator superfamily (MFS) profile domain-containing protein</fullName>
    </recommendedName>
</protein>
<comment type="subcellular location">
    <subcellularLocation>
        <location evidence="1">Membrane</location>
        <topology evidence="1">Multi-pass membrane protein</topology>
    </subcellularLocation>
</comment>
<evidence type="ECO:0000256" key="3">
    <source>
        <dbReference type="SAM" id="MobiDB-lite"/>
    </source>
</evidence>
<feature type="transmembrane region" description="Helical" evidence="4">
    <location>
        <begin position="430"/>
        <end position="452"/>
    </location>
</feature>
<dbReference type="PANTHER" id="PTHR11360">
    <property type="entry name" value="MONOCARBOXYLATE TRANSPORTER"/>
    <property type="match status" value="1"/>
</dbReference>
<dbReference type="SUPFAM" id="SSF103473">
    <property type="entry name" value="MFS general substrate transporter"/>
    <property type="match status" value="1"/>
</dbReference>
<dbReference type="AlphaFoldDB" id="A0AA48KX44"/>